<dbReference type="InterPro" id="IPR006683">
    <property type="entry name" value="Thioestr_dom"/>
</dbReference>
<evidence type="ECO:0000256" key="2">
    <source>
        <dbReference type="SAM" id="MobiDB-lite"/>
    </source>
</evidence>
<keyword evidence="5" id="KW-1185">Reference proteome</keyword>
<gene>
    <name evidence="4" type="ORF">PUR29_24435</name>
</gene>
<dbReference type="InterPro" id="IPR029069">
    <property type="entry name" value="HotDog_dom_sf"/>
</dbReference>
<dbReference type="SUPFAM" id="SSF54637">
    <property type="entry name" value="Thioesterase/thiol ester dehydrase-isomerase"/>
    <property type="match status" value="1"/>
</dbReference>
<dbReference type="InterPro" id="IPR052723">
    <property type="entry name" value="Acyl-CoA_thioesterase_PaaI"/>
</dbReference>
<evidence type="ECO:0000259" key="3">
    <source>
        <dbReference type="Pfam" id="PF03061"/>
    </source>
</evidence>
<dbReference type="Gene3D" id="3.10.129.10">
    <property type="entry name" value="Hotdog Thioesterase"/>
    <property type="match status" value="1"/>
</dbReference>
<evidence type="ECO:0000313" key="4">
    <source>
        <dbReference type="EMBL" id="MEN3236679.1"/>
    </source>
</evidence>
<dbReference type="NCBIfam" id="TIGR00369">
    <property type="entry name" value="unchar_dom_1"/>
    <property type="match status" value="1"/>
</dbReference>
<feature type="compositionally biased region" description="Pro residues" evidence="2">
    <location>
        <begin position="1"/>
        <end position="11"/>
    </location>
</feature>
<protein>
    <submittedName>
        <fullName evidence="4">PaaI family thioesterase</fullName>
    </submittedName>
</protein>
<dbReference type="EMBL" id="JAQYXP010000003">
    <property type="protein sequence ID" value="MEN3236679.1"/>
    <property type="molecule type" value="Genomic_DNA"/>
</dbReference>
<feature type="domain" description="Thioesterase" evidence="3">
    <location>
        <begin position="95"/>
        <end position="168"/>
    </location>
</feature>
<evidence type="ECO:0000256" key="1">
    <source>
        <dbReference type="ARBA" id="ARBA00022801"/>
    </source>
</evidence>
<dbReference type="Proteomes" id="UP001407347">
    <property type="component" value="Unassembled WGS sequence"/>
</dbReference>
<dbReference type="CDD" id="cd03443">
    <property type="entry name" value="PaaI_thioesterase"/>
    <property type="match status" value="1"/>
</dbReference>
<proteinExistence type="predicted"/>
<dbReference type="InterPro" id="IPR003736">
    <property type="entry name" value="PAAI_dom"/>
</dbReference>
<dbReference type="PANTHER" id="PTHR42856:SF1">
    <property type="entry name" value="ACYL-COENZYME A THIOESTERASE PAAI"/>
    <property type="match status" value="1"/>
</dbReference>
<keyword evidence="1" id="KW-0378">Hydrolase</keyword>
<organism evidence="4 5">
    <name type="scientific">Methylobacterium ajmalii</name>
    <dbReference type="NCBI Taxonomy" id="2738439"/>
    <lineage>
        <taxon>Bacteria</taxon>
        <taxon>Pseudomonadati</taxon>
        <taxon>Pseudomonadota</taxon>
        <taxon>Alphaproteobacteria</taxon>
        <taxon>Hyphomicrobiales</taxon>
        <taxon>Methylobacteriaceae</taxon>
        <taxon>Methylobacterium</taxon>
    </lineage>
</organism>
<sequence length="185" mass="19608">MPPLLAPPPGAARPTSDGARPKCRPELPARRTLPIRAWSKRERMMDEAEHGTDDGTIYGATIPFARLCGIEALEVVEGRTRLRLALGPQHGNNLGIAHGGILCTLLDIAMGTVARLTAGRPVVTLDMQTRFLSPGHGVLLAEGRVARAGQSILFCDAEICDEAGRVVATSTGVFKPVGVKEQAKA</sequence>
<comment type="caution">
    <text evidence="4">The sequence shown here is derived from an EMBL/GenBank/DDBJ whole genome shotgun (WGS) entry which is preliminary data.</text>
</comment>
<evidence type="ECO:0000313" key="5">
    <source>
        <dbReference type="Proteomes" id="UP001407347"/>
    </source>
</evidence>
<accession>A0ABV0A1A1</accession>
<name>A0ABV0A1A1_9HYPH</name>
<feature type="region of interest" description="Disordered" evidence="2">
    <location>
        <begin position="1"/>
        <end position="26"/>
    </location>
</feature>
<dbReference type="Pfam" id="PF03061">
    <property type="entry name" value="4HBT"/>
    <property type="match status" value="1"/>
</dbReference>
<reference evidence="4 5" key="1">
    <citation type="journal article" date="2023" name="PLoS ONE">
        <title>Complete genome assembly of Hawai'i environmental nontuberculous mycobacteria reveals unexpected co-isolation with methylobacteria.</title>
        <authorList>
            <person name="Hendrix J."/>
            <person name="Epperson L.E."/>
            <person name="Tong E.I."/>
            <person name="Chan Y.L."/>
            <person name="Hasan N.A."/>
            <person name="Dawrs S.N."/>
            <person name="Norton G.J."/>
            <person name="Virdi R."/>
            <person name="Crooks J.L."/>
            <person name="Chan E.D."/>
            <person name="Honda J.R."/>
            <person name="Strong M."/>
        </authorList>
    </citation>
    <scope>NUCLEOTIDE SEQUENCE [LARGE SCALE GENOMIC DNA]</scope>
    <source>
        <strain evidence="4 5">NJH_HI04-1</strain>
    </source>
</reference>
<dbReference type="PANTHER" id="PTHR42856">
    <property type="entry name" value="ACYL-COENZYME A THIOESTERASE PAAI"/>
    <property type="match status" value="1"/>
</dbReference>